<reference evidence="1" key="1">
    <citation type="journal article" date="2019" name="Sci. Rep.">
        <title>Draft genome of Tanacetum cinerariifolium, the natural source of mosquito coil.</title>
        <authorList>
            <person name="Yamashiro T."/>
            <person name="Shiraishi A."/>
            <person name="Satake H."/>
            <person name="Nakayama K."/>
        </authorList>
    </citation>
    <scope>NUCLEOTIDE SEQUENCE</scope>
</reference>
<comment type="caution">
    <text evidence="1">The sequence shown here is derived from an EMBL/GenBank/DDBJ whole genome shotgun (WGS) entry which is preliminary data.</text>
</comment>
<proteinExistence type="predicted"/>
<accession>A0A699RVP0</accession>
<sequence>MLGMVGGGIYASPDVVIVAMVDGVIIGVGDVVVKMDSTPSSLSGFNMLETNDDIEEPLLWIIRINRS</sequence>
<protein>
    <submittedName>
        <fullName evidence="1">Uncharacterized protein</fullName>
    </submittedName>
</protein>
<name>A0A699RVP0_TANCI</name>
<organism evidence="1">
    <name type="scientific">Tanacetum cinerariifolium</name>
    <name type="common">Dalmatian daisy</name>
    <name type="synonym">Chrysanthemum cinerariifolium</name>
    <dbReference type="NCBI Taxonomy" id="118510"/>
    <lineage>
        <taxon>Eukaryota</taxon>
        <taxon>Viridiplantae</taxon>
        <taxon>Streptophyta</taxon>
        <taxon>Embryophyta</taxon>
        <taxon>Tracheophyta</taxon>
        <taxon>Spermatophyta</taxon>
        <taxon>Magnoliopsida</taxon>
        <taxon>eudicotyledons</taxon>
        <taxon>Gunneridae</taxon>
        <taxon>Pentapetalae</taxon>
        <taxon>asterids</taxon>
        <taxon>campanulids</taxon>
        <taxon>Asterales</taxon>
        <taxon>Asteraceae</taxon>
        <taxon>Asteroideae</taxon>
        <taxon>Anthemideae</taxon>
        <taxon>Anthemidinae</taxon>
        <taxon>Tanacetum</taxon>
    </lineage>
</organism>
<gene>
    <name evidence="1" type="ORF">Tci_859051</name>
</gene>
<dbReference type="AlphaFoldDB" id="A0A699RVP0"/>
<evidence type="ECO:0000313" key="1">
    <source>
        <dbReference type="EMBL" id="GFC87081.1"/>
    </source>
</evidence>
<dbReference type="EMBL" id="BKCJ011108558">
    <property type="protein sequence ID" value="GFC87081.1"/>
    <property type="molecule type" value="Genomic_DNA"/>
</dbReference>